<evidence type="ECO:0000313" key="1">
    <source>
        <dbReference type="EMBL" id="AET32993.1"/>
    </source>
</evidence>
<keyword evidence="2" id="KW-1185">Reference proteome</keyword>
<dbReference type="GeneID" id="11596071"/>
<dbReference type="AlphaFoldDB" id="G7VFI7"/>
<dbReference type="BioCyc" id="PSP1104324:GJSN-1546-MONOMER"/>
<proteinExistence type="predicted"/>
<dbReference type="eggNOG" id="arCOG03747">
    <property type="taxonomic scope" value="Archaea"/>
</dbReference>
<dbReference type="OrthoDB" id="24055at2157"/>
<sequence length="104" mass="11467">MKMCEILARYLVEVVAGARGNVVSFVVGDVARWAEAKMRPNRSVVFKVSSMAEALLASGHLEKIGKKYILKRDTPLWARAKAGDVEGLCDIIESALLSYSRVVR</sequence>
<evidence type="ECO:0000313" key="2">
    <source>
        <dbReference type="Proteomes" id="UP000005867"/>
    </source>
</evidence>
<name>G7VFI7_9CREN</name>
<dbReference type="RefSeq" id="WP_014288819.1">
    <property type="nucleotide sequence ID" value="NC_016645.1"/>
</dbReference>
<accession>G7VFI7</accession>
<organism evidence="1 2">
    <name type="scientific">Pyrobaculum ferrireducens</name>
    <dbReference type="NCBI Taxonomy" id="1104324"/>
    <lineage>
        <taxon>Archaea</taxon>
        <taxon>Thermoproteota</taxon>
        <taxon>Thermoprotei</taxon>
        <taxon>Thermoproteales</taxon>
        <taxon>Thermoproteaceae</taxon>
        <taxon>Pyrobaculum</taxon>
    </lineage>
</organism>
<dbReference type="Proteomes" id="UP000005867">
    <property type="component" value="Chromosome"/>
</dbReference>
<dbReference type="HOGENOM" id="CLU_2243954_0_0_2"/>
<reference evidence="1 2" key="1">
    <citation type="journal article" date="2012" name="J. Bacteriol.">
        <title>Complete genome sequence of strain 1860, a crenarchaeon of the genus pyrobaculum able to grow with various electron acceptors.</title>
        <authorList>
            <person name="Mardanov A.V."/>
            <person name="Gumerov V.M."/>
            <person name="Slobodkina G.B."/>
            <person name="Beletsky A.V."/>
            <person name="Bonch-Osmolovskaya E.A."/>
            <person name="Ravin N.V."/>
            <person name="Skryabin K.G."/>
        </authorList>
    </citation>
    <scope>NUCLEOTIDE SEQUENCE [LARGE SCALE GENOMIC DNA]</scope>
    <source>
        <strain evidence="1 2">1860</strain>
    </source>
</reference>
<gene>
    <name evidence="1" type="ORF">P186_1575</name>
</gene>
<protein>
    <submittedName>
        <fullName evidence="1">Uncharacterized protein</fullName>
    </submittedName>
</protein>
<dbReference type="EMBL" id="CP003098">
    <property type="protein sequence ID" value="AET32993.1"/>
    <property type="molecule type" value="Genomic_DNA"/>
</dbReference>
<dbReference type="STRING" id="1104324.P186_1575"/>
<dbReference type="KEGG" id="pyr:P186_1575"/>